<evidence type="ECO:0000256" key="2">
    <source>
        <dbReference type="ARBA" id="ARBA00022649"/>
    </source>
</evidence>
<dbReference type="RefSeq" id="WP_012264251.1">
    <property type="nucleotide sequence ID" value="NC_010296.1"/>
</dbReference>
<keyword evidence="9" id="KW-1185">Reference proteome</keyword>
<evidence type="ECO:0000256" key="1">
    <source>
        <dbReference type="ARBA" id="ARBA00006620"/>
    </source>
</evidence>
<dbReference type="GO" id="GO:0016787">
    <property type="term" value="F:hydrolase activity"/>
    <property type="evidence" value="ECO:0007669"/>
    <property type="project" value="UniProtKB-KW"/>
</dbReference>
<comment type="similarity">
    <text evidence="1">Belongs to the HicA mRNA interferase family.</text>
</comment>
<dbReference type="STRING" id="449447.MAE_06560"/>
<organism evidence="8 9">
    <name type="scientific">Microcystis aeruginosa (strain NIES-843 / IAM M-2473)</name>
    <dbReference type="NCBI Taxonomy" id="449447"/>
    <lineage>
        <taxon>Bacteria</taxon>
        <taxon>Bacillati</taxon>
        <taxon>Cyanobacteriota</taxon>
        <taxon>Cyanophyceae</taxon>
        <taxon>Oscillatoriophycideae</taxon>
        <taxon>Chroococcales</taxon>
        <taxon>Microcystaceae</taxon>
        <taxon>Microcystis</taxon>
    </lineage>
</organism>
<keyword evidence="7" id="KW-0346">Stress response</keyword>
<name>B0JPG7_MICAN</name>
<keyword evidence="5" id="KW-0378">Hydrolase</keyword>
<dbReference type="AlphaFoldDB" id="B0JPG7"/>
<dbReference type="Proteomes" id="UP000001510">
    <property type="component" value="Chromosome"/>
</dbReference>
<evidence type="ECO:0000256" key="5">
    <source>
        <dbReference type="ARBA" id="ARBA00022801"/>
    </source>
</evidence>
<dbReference type="Gene3D" id="3.30.920.30">
    <property type="entry name" value="Hypothetical protein"/>
    <property type="match status" value="1"/>
</dbReference>
<dbReference type="BioCyc" id="MAER449447:MAE_RS02915-MONOMER"/>
<evidence type="ECO:0008006" key="10">
    <source>
        <dbReference type="Google" id="ProtNLM"/>
    </source>
</evidence>
<evidence type="ECO:0000256" key="7">
    <source>
        <dbReference type="ARBA" id="ARBA00023016"/>
    </source>
</evidence>
<dbReference type="InterPro" id="IPR012933">
    <property type="entry name" value="HicA_mRNA_interferase"/>
</dbReference>
<sequence>MSKLPSVSGKDCIKVLEKVGFYQKRRESSHVILRRDNPFSQVVVPDHPKLAKGTLRSIIRDAELSVDQFITLL</sequence>
<dbReference type="KEGG" id="mar:MAE_06560"/>
<evidence type="ECO:0000256" key="4">
    <source>
        <dbReference type="ARBA" id="ARBA00022759"/>
    </source>
</evidence>
<gene>
    <name evidence="8" type="ordered locus">MAE_06560</name>
</gene>
<dbReference type="PaxDb" id="449447-MAE_06560"/>
<keyword evidence="3" id="KW-0540">Nuclease</keyword>
<dbReference type="SUPFAM" id="SSF54786">
    <property type="entry name" value="YcfA/nrd intein domain"/>
    <property type="match status" value="1"/>
</dbReference>
<dbReference type="Pfam" id="PF07927">
    <property type="entry name" value="HicA_toxin"/>
    <property type="match status" value="1"/>
</dbReference>
<protein>
    <recommendedName>
        <fullName evidence="10">YcfA family protein</fullName>
    </recommendedName>
</protein>
<evidence type="ECO:0000313" key="9">
    <source>
        <dbReference type="Proteomes" id="UP000001510"/>
    </source>
</evidence>
<keyword evidence="4" id="KW-0255">Endonuclease</keyword>
<dbReference type="InterPro" id="IPR038570">
    <property type="entry name" value="HicA_sf"/>
</dbReference>
<dbReference type="GO" id="GO:0003729">
    <property type="term" value="F:mRNA binding"/>
    <property type="evidence" value="ECO:0007669"/>
    <property type="project" value="InterPro"/>
</dbReference>
<accession>B0JPG7</accession>
<reference evidence="8 9" key="1">
    <citation type="journal article" date="2007" name="DNA Res.">
        <title>Complete genomic structure of the bloom-forming toxic cyanobacterium Microcystis aeruginosa NIES-843.</title>
        <authorList>
            <person name="Kaneko T."/>
            <person name="Nakajima N."/>
            <person name="Okamoto S."/>
            <person name="Suzuki I."/>
            <person name="Tanabe Y."/>
            <person name="Tamaoki M."/>
            <person name="Nakamura Y."/>
            <person name="Kasai F."/>
            <person name="Watanabe A."/>
            <person name="Kawashima K."/>
            <person name="Kishida Y."/>
            <person name="Ono A."/>
            <person name="Shimizu Y."/>
            <person name="Takahashi C."/>
            <person name="Minami C."/>
            <person name="Fujishiro T."/>
            <person name="Kohara M."/>
            <person name="Katoh M."/>
            <person name="Nakazaki N."/>
            <person name="Nakayama S."/>
            <person name="Yamada M."/>
            <person name="Tabata S."/>
            <person name="Watanabe M.M."/>
        </authorList>
    </citation>
    <scope>NUCLEOTIDE SEQUENCE [LARGE SCALE GENOMIC DNA]</scope>
    <source>
        <strain evidence="9">NIES-843 / IAM M-247</strain>
    </source>
</reference>
<dbReference type="EnsemblBacteria" id="BAG00478">
    <property type="protein sequence ID" value="BAG00478"/>
    <property type="gene ID" value="MAE_06560"/>
</dbReference>
<evidence type="ECO:0000256" key="6">
    <source>
        <dbReference type="ARBA" id="ARBA00022884"/>
    </source>
</evidence>
<dbReference type="GO" id="GO:0004519">
    <property type="term" value="F:endonuclease activity"/>
    <property type="evidence" value="ECO:0007669"/>
    <property type="project" value="UniProtKB-KW"/>
</dbReference>
<evidence type="ECO:0000313" key="8">
    <source>
        <dbReference type="EMBL" id="BAG00478.1"/>
    </source>
</evidence>
<dbReference type="eggNOG" id="COG1724">
    <property type="taxonomic scope" value="Bacteria"/>
</dbReference>
<dbReference type="EMBL" id="AP009552">
    <property type="protein sequence ID" value="BAG00478.1"/>
    <property type="molecule type" value="Genomic_DNA"/>
</dbReference>
<dbReference type="PATRIC" id="fig|449447.4.peg.600"/>
<evidence type="ECO:0000256" key="3">
    <source>
        <dbReference type="ARBA" id="ARBA00022722"/>
    </source>
</evidence>
<keyword evidence="6" id="KW-0694">RNA-binding</keyword>
<proteinExistence type="inferred from homology"/>
<dbReference type="HOGENOM" id="CLU_164851_6_4_3"/>
<keyword evidence="2" id="KW-1277">Toxin-antitoxin system</keyword>